<feature type="compositionally biased region" description="Polar residues" evidence="1">
    <location>
        <begin position="1"/>
        <end position="17"/>
    </location>
</feature>
<proteinExistence type="predicted"/>
<dbReference type="Proteomes" id="UP000652761">
    <property type="component" value="Unassembled WGS sequence"/>
</dbReference>
<feature type="non-terminal residue" evidence="2">
    <location>
        <position position="103"/>
    </location>
</feature>
<feature type="region of interest" description="Disordered" evidence="1">
    <location>
        <begin position="57"/>
        <end position="83"/>
    </location>
</feature>
<evidence type="ECO:0000313" key="3">
    <source>
        <dbReference type="Proteomes" id="UP000652761"/>
    </source>
</evidence>
<reference evidence="2" key="1">
    <citation type="submission" date="2017-07" db="EMBL/GenBank/DDBJ databases">
        <title>Taro Niue Genome Assembly and Annotation.</title>
        <authorList>
            <person name="Atibalentja N."/>
            <person name="Keating K."/>
            <person name="Fields C.J."/>
        </authorList>
    </citation>
    <scope>NUCLEOTIDE SEQUENCE</scope>
    <source>
        <strain evidence="2">Niue_2</strain>
        <tissue evidence="2">Leaf</tissue>
    </source>
</reference>
<dbReference type="EMBL" id="NMUH01001809">
    <property type="protein sequence ID" value="MQL95597.1"/>
    <property type="molecule type" value="Genomic_DNA"/>
</dbReference>
<comment type="caution">
    <text evidence="2">The sequence shown here is derived from an EMBL/GenBank/DDBJ whole genome shotgun (WGS) entry which is preliminary data.</text>
</comment>
<feature type="compositionally biased region" description="Low complexity" evidence="1">
    <location>
        <begin position="69"/>
        <end position="80"/>
    </location>
</feature>
<dbReference type="AlphaFoldDB" id="A0A843VMM8"/>
<evidence type="ECO:0000256" key="1">
    <source>
        <dbReference type="SAM" id="MobiDB-lite"/>
    </source>
</evidence>
<organism evidence="2 3">
    <name type="scientific">Colocasia esculenta</name>
    <name type="common">Wild taro</name>
    <name type="synonym">Arum esculentum</name>
    <dbReference type="NCBI Taxonomy" id="4460"/>
    <lineage>
        <taxon>Eukaryota</taxon>
        <taxon>Viridiplantae</taxon>
        <taxon>Streptophyta</taxon>
        <taxon>Embryophyta</taxon>
        <taxon>Tracheophyta</taxon>
        <taxon>Spermatophyta</taxon>
        <taxon>Magnoliopsida</taxon>
        <taxon>Liliopsida</taxon>
        <taxon>Araceae</taxon>
        <taxon>Aroideae</taxon>
        <taxon>Colocasieae</taxon>
        <taxon>Colocasia</taxon>
    </lineage>
</organism>
<protein>
    <submittedName>
        <fullName evidence="2">Uncharacterized protein</fullName>
    </submittedName>
</protein>
<gene>
    <name evidence="2" type="ORF">Taro_028267</name>
</gene>
<feature type="compositionally biased region" description="Basic residues" evidence="1">
    <location>
        <begin position="19"/>
        <end position="31"/>
    </location>
</feature>
<accession>A0A843VMM8</accession>
<evidence type="ECO:0000313" key="2">
    <source>
        <dbReference type="EMBL" id="MQL95597.1"/>
    </source>
</evidence>
<sequence>LSFCQGNQTRKTPSTTAGRARRGRKDPHHPPRNLPAKRITSLFPRCFPSISMAPRGLYVTTREPDPRPTSRTRFSRSPPTDLETRKGYNIYLAGYVMEVNANC</sequence>
<keyword evidence="3" id="KW-1185">Reference proteome</keyword>
<feature type="region of interest" description="Disordered" evidence="1">
    <location>
        <begin position="1"/>
        <end position="37"/>
    </location>
</feature>
<name>A0A843VMM8_COLES</name>